<dbReference type="Proteomes" id="UP000299102">
    <property type="component" value="Unassembled WGS sequence"/>
</dbReference>
<accession>A0A4C1UP49</accession>
<dbReference type="AlphaFoldDB" id="A0A4C1UP49"/>
<comment type="caution">
    <text evidence="1">The sequence shown here is derived from an EMBL/GenBank/DDBJ whole genome shotgun (WGS) entry which is preliminary data.</text>
</comment>
<keyword evidence="2" id="KW-1185">Reference proteome</keyword>
<protein>
    <submittedName>
        <fullName evidence="1">Uncharacterized protein</fullName>
    </submittedName>
</protein>
<proteinExistence type="predicted"/>
<evidence type="ECO:0000313" key="2">
    <source>
        <dbReference type="Proteomes" id="UP000299102"/>
    </source>
</evidence>
<organism evidence="1 2">
    <name type="scientific">Eumeta variegata</name>
    <name type="common">Bagworm moth</name>
    <name type="synonym">Eumeta japonica</name>
    <dbReference type="NCBI Taxonomy" id="151549"/>
    <lineage>
        <taxon>Eukaryota</taxon>
        <taxon>Metazoa</taxon>
        <taxon>Ecdysozoa</taxon>
        <taxon>Arthropoda</taxon>
        <taxon>Hexapoda</taxon>
        <taxon>Insecta</taxon>
        <taxon>Pterygota</taxon>
        <taxon>Neoptera</taxon>
        <taxon>Endopterygota</taxon>
        <taxon>Lepidoptera</taxon>
        <taxon>Glossata</taxon>
        <taxon>Ditrysia</taxon>
        <taxon>Tineoidea</taxon>
        <taxon>Psychidae</taxon>
        <taxon>Oiketicinae</taxon>
        <taxon>Eumeta</taxon>
    </lineage>
</organism>
<reference evidence="1 2" key="1">
    <citation type="journal article" date="2019" name="Commun. Biol.">
        <title>The bagworm genome reveals a unique fibroin gene that provides high tensile strength.</title>
        <authorList>
            <person name="Kono N."/>
            <person name="Nakamura H."/>
            <person name="Ohtoshi R."/>
            <person name="Tomita M."/>
            <person name="Numata K."/>
            <person name="Arakawa K."/>
        </authorList>
    </citation>
    <scope>NUCLEOTIDE SEQUENCE [LARGE SCALE GENOMIC DNA]</scope>
</reference>
<dbReference type="EMBL" id="BGZK01000204">
    <property type="protein sequence ID" value="GBP28218.1"/>
    <property type="molecule type" value="Genomic_DNA"/>
</dbReference>
<evidence type="ECO:0000313" key="1">
    <source>
        <dbReference type="EMBL" id="GBP28218.1"/>
    </source>
</evidence>
<gene>
    <name evidence="1" type="ORF">EVAR_19066_1</name>
</gene>
<sequence>MLRIDYRAILEKQIAQNLLPGAGLVRDLFFLRPYVRTFRIFYSGRMEAKAHDKIHEIYEIIMEFESIVGQEAGEICPARVGGCDLLRGPLSARPPANFPIPRRIFTIPTSGEFYLLSGTCSRSLIINNN</sequence>
<name>A0A4C1UP49_EUMVA</name>